<evidence type="ECO:0000313" key="5">
    <source>
        <dbReference type="Proteomes" id="UP000046784"/>
    </source>
</evidence>
<organism evidence="4 5">
    <name type="scientific">Yersinia frederiksenii</name>
    <dbReference type="NCBI Taxonomy" id="29484"/>
    <lineage>
        <taxon>Bacteria</taxon>
        <taxon>Pseudomonadati</taxon>
        <taxon>Pseudomonadota</taxon>
        <taxon>Gammaproteobacteria</taxon>
        <taxon>Enterobacterales</taxon>
        <taxon>Yersiniaceae</taxon>
        <taxon>Yersinia</taxon>
    </lineage>
</organism>
<keyword evidence="3" id="KW-0231">Viral genome packaging</keyword>
<dbReference type="Proteomes" id="UP000046784">
    <property type="component" value="Unassembled WGS sequence"/>
</dbReference>
<dbReference type="InterPro" id="IPR020991">
    <property type="entry name" value="Connector_podovirus"/>
</dbReference>
<protein>
    <submittedName>
        <fullName evidence="4">Bacteriophage head to tail connecting protein</fullName>
    </submittedName>
</protein>
<gene>
    <name evidence="4" type="ORF">ERS008524_00596</name>
</gene>
<comment type="caution">
    <text evidence="4">The sequence shown here is derived from an EMBL/GenBank/DDBJ whole genome shotgun (WGS) entry which is preliminary data.</text>
</comment>
<evidence type="ECO:0000256" key="3">
    <source>
        <dbReference type="ARBA" id="ARBA00023219"/>
    </source>
</evidence>
<keyword evidence="2" id="KW-1188">Viral release from host cell</keyword>
<dbReference type="AlphaFoldDB" id="A0AAI8ZN89"/>
<dbReference type="Pfam" id="PF12236">
    <property type="entry name" value="Head-tail_con"/>
    <property type="match status" value="1"/>
</dbReference>
<evidence type="ECO:0000313" key="4">
    <source>
        <dbReference type="EMBL" id="CFQ87945.1"/>
    </source>
</evidence>
<sequence length="553" mass="61887">MVESVKQQLIKQYAQLETERSSFDPHWRELSDFIIPRSSRFLSDERNRGDKRNTRIVDPTATLANRVLASGMMSGITSPARPWFKLATPDSEMMDYGPVKIWLETVQKLMNDMFNKANLYQSLPNVYGQLGTFGTAAMAVLEDDEDIIRTYPFPIGSYMLANSDRLQVNTMFRKFSMTCRQLVSCFGLKNTSLNVQAAWETGSYQTWFDVIHAVTPNENRDTGRMDSKNKLYRSVYFEHSGDGDKLLSESGFDEFPIMAPRWEVNGEDVYGSSCPGMIALGGIKALQLEQKRKSQLIDKATNPPMVGPSTLKNQRVSLLPGDITYIDNMTNQDVFKPAYLVNPNTADLLADIQDTRGFIDACYFKDLFMMLQNVNTRSMPVEAVIEMKEEKLLMLGPVLERLNDEFLNPLIDRCFSIMVRKNMLPPPPEVMQGMPLRVEYISVMAQAQKAIGVSNLERFVGFVGNLGAVRPEAYDKLDVDGSIDSYAEMTGVSPTIIVPSEQVQEIRQQRAQQAQQQQAMQQGMAAVQGAKALSETQLSDPSALSAIAGGAAQ</sequence>
<dbReference type="EMBL" id="CGCB01000002">
    <property type="protein sequence ID" value="CFQ87945.1"/>
    <property type="molecule type" value="Genomic_DNA"/>
</dbReference>
<accession>A0AAI8ZN89</accession>
<comment type="subcellular location">
    <subcellularLocation>
        <location evidence="1">Virion</location>
    </subcellularLocation>
</comment>
<evidence type="ECO:0000256" key="2">
    <source>
        <dbReference type="ARBA" id="ARBA00022612"/>
    </source>
</evidence>
<evidence type="ECO:0000256" key="1">
    <source>
        <dbReference type="ARBA" id="ARBA00004328"/>
    </source>
</evidence>
<name>A0AAI8ZN89_YERFR</name>
<dbReference type="RefSeq" id="WP_057642794.1">
    <property type="nucleotide sequence ID" value="NZ_CABMMF010000002.1"/>
</dbReference>
<proteinExistence type="predicted"/>
<reference evidence="4 5" key="1">
    <citation type="submission" date="2015-03" db="EMBL/GenBank/DDBJ databases">
        <authorList>
            <consortium name="Pathogen Informatics"/>
            <person name="Murphy D."/>
        </authorList>
    </citation>
    <scope>NUCLEOTIDE SEQUENCE [LARGE SCALE GENOMIC DNA]</scope>
    <source>
        <strain evidence="4 5">3400/83</strain>
    </source>
</reference>